<feature type="domain" description="Thiolase N-terminal" evidence="1">
    <location>
        <begin position="6"/>
        <end position="112"/>
    </location>
</feature>
<dbReference type="CDD" id="cd00829">
    <property type="entry name" value="SCP-x_thiolase"/>
    <property type="match status" value="1"/>
</dbReference>
<dbReference type="RefSeq" id="WP_015442961.1">
    <property type="nucleotide sequence ID" value="NC_020520.1"/>
</dbReference>
<evidence type="ECO:0000313" key="4">
    <source>
        <dbReference type="Proteomes" id="UP000011863"/>
    </source>
</evidence>
<protein>
    <submittedName>
        <fullName evidence="3">Putative lipid-transfer protein</fullName>
    </submittedName>
</protein>
<dbReference type="PIRSF" id="PIRSF000429">
    <property type="entry name" value="Ac-CoA_Ac_transf"/>
    <property type="match status" value="1"/>
</dbReference>
<dbReference type="InterPro" id="IPR002155">
    <property type="entry name" value="Thiolase"/>
</dbReference>
<evidence type="ECO:0000259" key="1">
    <source>
        <dbReference type="Pfam" id="PF00108"/>
    </source>
</evidence>
<name>A0A6C7E7S6_ILUCY</name>
<dbReference type="PANTHER" id="PTHR42870:SF1">
    <property type="entry name" value="NON-SPECIFIC LIPID-TRANSFER PROTEIN-LIKE 2"/>
    <property type="match status" value="1"/>
</dbReference>
<proteinExistence type="predicted"/>
<sequence>MIMDIFILGINMTKFGKHFDKDVVDLGAEAMMAALADGGVSMADIGILAAGNLMGSGGIGQELQKQVGQTGIPVYNVSNACATGATALRTAIMAIKAGECDMGLAVGVEKLAGAGLLGGGGNASASEKHEWEPKGRVGAVTGVDGRIGSATMPALFAQIGTEYDHKYGGEGSRADFELFARISEKNHSHSTLNPLAAYTKAMSLEQIMGDMMIAYPNTRPMCSANCDGAAAAVVVSGEKLRTLSLEQQRRAIKVSASILTSDPYEEACQVLPNVNTLTRNAAKQAYELSGVGPADMDLVELHDCFATAELVHYDNLMLCEEGGAVDFFNSGATWRDGSTPVNVSGGLQSKGHPISATGIANIWEVCHHLRGEAGPRQIEGAKVGMAHVIGLGSACGIHVLEKSGLGSAA</sequence>
<evidence type="ECO:0000313" key="3">
    <source>
        <dbReference type="EMBL" id="BAN03714.1"/>
    </source>
</evidence>
<accession>A0A6C7E7S6</accession>
<organism evidence="3 4">
    <name type="scientific">Ilumatobacter coccineus (strain NBRC 103263 / KCTC 29153 / YM16-304)</name>
    <dbReference type="NCBI Taxonomy" id="1313172"/>
    <lineage>
        <taxon>Bacteria</taxon>
        <taxon>Bacillati</taxon>
        <taxon>Actinomycetota</taxon>
        <taxon>Acidimicrobiia</taxon>
        <taxon>Acidimicrobiales</taxon>
        <taxon>Ilumatobacteraceae</taxon>
        <taxon>Ilumatobacter</taxon>
    </lineage>
</organism>
<dbReference type="Pfam" id="PF00108">
    <property type="entry name" value="Thiolase_N"/>
    <property type="match status" value="1"/>
</dbReference>
<dbReference type="InterPro" id="IPR020616">
    <property type="entry name" value="Thiolase_N"/>
</dbReference>
<dbReference type="KEGG" id="aym:YM304_34000"/>
<dbReference type="OrthoDB" id="9785768at2"/>
<dbReference type="SUPFAM" id="SSF53901">
    <property type="entry name" value="Thiolase-like"/>
    <property type="match status" value="1"/>
</dbReference>
<dbReference type="EMBL" id="AP012057">
    <property type="protein sequence ID" value="BAN03714.1"/>
    <property type="molecule type" value="Genomic_DNA"/>
</dbReference>
<feature type="domain" description="Thiolase C-terminal" evidence="2">
    <location>
        <begin position="276"/>
        <end position="394"/>
    </location>
</feature>
<reference evidence="3 4" key="1">
    <citation type="journal article" date="2013" name="Int. J. Syst. Evol. Microbiol.">
        <title>Ilumatobacter nonamiense sp. nov. and Ilumatobacter coccineum sp. nov., isolated from seashore sand.</title>
        <authorList>
            <person name="Matsumoto A."/>
            <person name="Kasai H."/>
            <person name="Matsuo Y."/>
            <person name="Shizuri Y."/>
            <person name="Ichikawa N."/>
            <person name="Fujita N."/>
            <person name="Omura S."/>
            <person name="Takahashi Y."/>
        </authorList>
    </citation>
    <scope>NUCLEOTIDE SEQUENCE [LARGE SCALE GENOMIC DNA]</scope>
    <source>
        <strain evidence="4">NBRC 103263 / KCTC 29153 / YM16-304</strain>
    </source>
</reference>
<evidence type="ECO:0000259" key="2">
    <source>
        <dbReference type="Pfam" id="PF22691"/>
    </source>
</evidence>
<gene>
    <name evidence="3" type="ORF">YM304_34000</name>
</gene>
<dbReference type="Gene3D" id="3.40.47.10">
    <property type="match status" value="1"/>
</dbReference>
<dbReference type="Pfam" id="PF22691">
    <property type="entry name" value="Thiolase_C_1"/>
    <property type="match status" value="1"/>
</dbReference>
<keyword evidence="4" id="KW-1185">Reference proteome</keyword>
<dbReference type="Proteomes" id="UP000011863">
    <property type="component" value="Chromosome"/>
</dbReference>
<dbReference type="PANTHER" id="PTHR42870">
    <property type="entry name" value="ACETYL-COA C-ACETYLTRANSFERASE"/>
    <property type="match status" value="1"/>
</dbReference>
<dbReference type="InterPro" id="IPR016039">
    <property type="entry name" value="Thiolase-like"/>
</dbReference>
<dbReference type="GO" id="GO:0016747">
    <property type="term" value="F:acyltransferase activity, transferring groups other than amino-acyl groups"/>
    <property type="evidence" value="ECO:0007669"/>
    <property type="project" value="InterPro"/>
</dbReference>
<dbReference type="InterPro" id="IPR055140">
    <property type="entry name" value="Thiolase_C_2"/>
</dbReference>
<dbReference type="AlphaFoldDB" id="A0A6C7E7S6"/>